<dbReference type="Gene3D" id="3.30.420.10">
    <property type="entry name" value="Ribonuclease H-like superfamily/Ribonuclease H"/>
    <property type="match status" value="1"/>
</dbReference>
<dbReference type="GO" id="GO:0005524">
    <property type="term" value="F:ATP binding"/>
    <property type="evidence" value="ECO:0007669"/>
    <property type="project" value="UniProtKB-KW"/>
</dbReference>
<evidence type="ECO:0000259" key="9">
    <source>
        <dbReference type="PROSITE" id="PS51192"/>
    </source>
</evidence>
<dbReference type="SUPFAM" id="SSF52540">
    <property type="entry name" value="P-loop containing nucleoside triphosphate hydrolases"/>
    <property type="match status" value="1"/>
</dbReference>
<dbReference type="InterPro" id="IPR036397">
    <property type="entry name" value="RNaseH_sf"/>
</dbReference>
<feature type="domain" description="Helicase ATP-binding" evidence="9">
    <location>
        <begin position="274"/>
        <end position="428"/>
    </location>
</feature>
<evidence type="ECO:0000256" key="4">
    <source>
        <dbReference type="ARBA" id="ARBA00023125"/>
    </source>
</evidence>
<dbReference type="GO" id="GO:0005694">
    <property type="term" value="C:chromosome"/>
    <property type="evidence" value="ECO:0007669"/>
    <property type="project" value="TreeGrafter"/>
</dbReference>
<proteinExistence type="inferred from homology"/>
<evidence type="ECO:0000313" key="11">
    <source>
        <dbReference type="EMBL" id="CAI8054728.1"/>
    </source>
</evidence>
<dbReference type="PROSITE" id="PS51194">
    <property type="entry name" value="HELICASE_CTER"/>
    <property type="match status" value="1"/>
</dbReference>
<dbReference type="AlphaFoldDB" id="A0AA35XDG9"/>
<keyword evidence="2" id="KW-0547">Nucleotide-binding</keyword>
<evidence type="ECO:0000259" key="10">
    <source>
        <dbReference type="PROSITE" id="PS51194"/>
    </source>
</evidence>
<dbReference type="GO" id="GO:0003677">
    <property type="term" value="F:DNA binding"/>
    <property type="evidence" value="ECO:0007669"/>
    <property type="project" value="UniProtKB-KW"/>
</dbReference>
<keyword evidence="3" id="KW-0067">ATP-binding</keyword>
<dbReference type="Pfam" id="PF00270">
    <property type="entry name" value="DEAD"/>
    <property type="match status" value="1"/>
</dbReference>
<evidence type="ECO:0000256" key="8">
    <source>
        <dbReference type="ARBA" id="ARBA00044566"/>
    </source>
</evidence>
<evidence type="ECO:0000256" key="6">
    <source>
        <dbReference type="ARBA" id="ARBA00034617"/>
    </source>
</evidence>
<protein>
    <recommendedName>
        <fullName evidence="7">DNA 3'-5' helicase</fullName>
        <ecNumber evidence="7">5.6.2.4</ecNumber>
    </recommendedName>
    <alternativeName>
        <fullName evidence="8">DNA 3'-5' helicase Q1</fullName>
    </alternativeName>
</protein>
<dbReference type="SMART" id="SM00487">
    <property type="entry name" value="DEXDc"/>
    <property type="match status" value="1"/>
</dbReference>
<keyword evidence="5" id="KW-0413">Isomerase</keyword>
<comment type="caution">
    <text evidence="11">The sequence shown here is derived from an EMBL/GenBank/DDBJ whole genome shotgun (WGS) entry which is preliminary data.</text>
</comment>
<name>A0AA35XDG9_GEOBA</name>
<dbReference type="InterPro" id="IPR011545">
    <property type="entry name" value="DEAD/DEAH_box_helicase_dom"/>
</dbReference>
<dbReference type="Pfam" id="PF00271">
    <property type="entry name" value="Helicase_C"/>
    <property type="match status" value="1"/>
</dbReference>
<dbReference type="GO" id="GO:0043138">
    <property type="term" value="F:3'-5' DNA helicase activity"/>
    <property type="evidence" value="ECO:0007669"/>
    <property type="project" value="UniProtKB-EC"/>
</dbReference>
<dbReference type="GO" id="GO:0005737">
    <property type="term" value="C:cytoplasm"/>
    <property type="evidence" value="ECO:0007669"/>
    <property type="project" value="TreeGrafter"/>
</dbReference>
<keyword evidence="12" id="KW-1185">Reference proteome</keyword>
<dbReference type="PROSITE" id="PS51192">
    <property type="entry name" value="HELICASE_ATP_BIND_1"/>
    <property type="match status" value="1"/>
</dbReference>
<sequence>MAGVRPDIGQTVVIPRVGDNLAQALARLDELANGADFALGHNLIAFDLPHLRAANPRLRLLDLLAVDTLRLNPLAFPRNPYHHLVKHYQDGSLIRGRRNDPELDARLTLEVFDNQQKAFREARAELLTAWHWLTTAVDSAGFDQFFAFLRASPRPSDAEARDAIHRCLAGNSCLTQAKMAVMDAAQQGWEVAYALAWLSVAGGNSVMPPWVRHQFPGAGRLVRQLRDNACSDPDCDWCRERHDVRRELSRWFGFDDFRPEPAGEDGRPLQRDIVEAAMAGEHALGILPTGAGKSLCYQLPALTRYDRTGALTVVISPLVALMADQRANARERVRLGDAGILIIPPEQLRSVSLRRVLHQREIGSWVLDEAHCLSRWGHDFRPDYRYVGRFIREKAGQDPIPPVLCLTATAKPDVKEEIADYFKAELGIKLRVFDGGARRTNLDFVVVPTRGSAKFDDIYQLLQEDLPEHMPGGAIIYCATRRHSEEVAQFLQEKGVKADYFHAGLPPETRKHVQESFIRGDLRAIAAANAFGMGIDKPDVRLVIHTDIPGSLENYLQEAGRADGISRRPAACCSIPRTTWSDSSGCRPVQD</sequence>
<accession>A0AA35XDG9</accession>
<dbReference type="GO" id="GO:0006310">
    <property type="term" value="P:DNA recombination"/>
    <property type="evidence" value="ECO:0007669"/>
    <property type="project" value="TreeGrafter"/>
</dbReference>
<feature type="domain" description="Helicase C-terminal" evidence="10">
    <location>
        <begin position="454"/>
        <end position="591"/>
    </location>
</feature>
<dbReference type="PANTHER" id="PTHR13710">
    <property type="entry name" value="DNA HELICASE RECQ FAMILY MEMBER"/>
    <property type="match status" value="1"/>
</dbReference>
<dbReference type="InterPro" id="IPR001650">
    <property type="entry name" value="Helicase_C-like"/>
</dbReference>
<dbReference type="GO" id="GO:0009378">
    <property type="term" value="F:four-way junction helicase activity"/>
    <property type="evidence" value="ECO:0007669"/>
    <property type="project" value="TreeGrafter"/>
</dbReference>
<reference evidence="11" key="1">
    <citation type="submission" date="2023-03" db="EMBL/GenBank/DDBJ databases">
        <authorList>
            <person name="Steffen K."/>
            <person name="Cardenas P."/>
        </authorList>
    </citation>
    <scope>NUCLEOTIDE SEQUENCE</scope>
</reference>
<evidence type="ECO:0000256" key="3">
    <source>
        <dbReference type="ARBA" id="ARBA00022840"/>
    </source>
</evidence>
<evidence type="ECO:0000256" key="2">
    <source>
        <dbReference type="ARBA" id="ARBA00022741"/>
    </source>
</evidence>
<dbReference type="PANTHER" id="PTHR13710:SF105">
    <property type="entry name" value="ATP-DEPENDENT DNA HELICASE Q1"/>
    <property type="match status" value="1"/>
</dbReference>
<dbReference type="EC" id="5.6.2.4" evidence="7"/>
<dbReference type="InterPro" id="IPR014001">
    <property type="entry name" value="Helicase_ATP-bd"/>
</dbReference>
<dbReference type="InterPro" id="IPR027417">
    <property type="entry name" value="P-loop_NTPase"/>
</dbReference>
<dbReference type="InterPro" id="IPR012337">
    <property type="entry name" value="RNaseH-like_sf"/>
</dbReference>
<dbReference type="SMART" id="SM00490">
    <property type="entry name" value="HELICc"/>
    <property type="match status" value="1"/>
</dbReference>
<comment type="similarity">
    <text evidence="1">Belongs to the helicase family. RecQ subfamily.</text>
</comment>
<dbReference type="Gene3D" id="3.40.50.300">
    <property type="entry name" value="P-loop containing nucleotide triphosphate hydrolases"/>
    <property type="match status" value="3"/>
</dbReference>
<dbReference type="EMBL" id="CASHTH010004205">
    <property type="protein sequence ID" value="CAI8054728.1"/>
    <property type="molecule type" value="Genomic_DNA"/>
</dbReference>
<organism evidence="11 12">
    <name type="scientific">Geodia barretti</name>
    <name type="common">Barrett's horny sponge</name>
    <dbReference type="NCBI Taxonomy" id="519541"/>
    <lineage>
        <taxon>Eukaryota</taxon>
        <taxon>Metazoa</taxon>
        <taxon>Porifera</taxon>
        <taxon>Demospongiae</taxon>
        <taxon>Heteroscleromorpha</taxon>
        <taxon>Tetractinellida</taxon>
        <taxon>Astrophorina</taxon>
        <taxon>Geodiidae</taxon>
        <taxon>Geodia</taxon>
    </lineage>
</organism>
<dbReference type="SUPFAM" id="SSF53098">
    <property type="entry name" value="Ribonuclease H-like"/>
    <property type="match status" value="1"/>
</dbReference>
<evidence type="ECO:0000256" key="1">
    <source>
        <dbReference type="ARBA" id="ARBA00005446"/>
    </source>
</evidence>
<keyword evidence="4" id="KW-0238">DNA-binding</keyword>
<evidence type="ECO:0000313" key="12">
    <source>
        <dbReference type="Proteomes" id="UP001174909"/>
    </source>
</evidence>
<comment type="catalytic activity">
    <reaction evidence="6">
        <text>Couples ATP hydrolysis with the unwinding of duplex DNA by translocating in the 3'-5' direction.</text>
        <dbReference type="EC" id="5.6.2.4"/>
    </reaction>
</comment>
<evidence type="ECO:0000256" key="7">
    <source>
        <dbReference type="ARBA" id="ARBA00034808"/>
    </source>
</evidence>
<dbReference type="GO" id="GO:0006281">
    <property type="term" value="P:DNA repair"/>
    <property type="evidence" value="ECO:0007669"/>
    <property type="project" value="TreeGrafter"/>
</dbReference>
<dbReference type="Proteomes" id="UP001174909">
    <property type="component" value="Unassembled WGS sequence"/>
</dbReference>
<evidence type="ECO:0000256" key="5">
    <source>
        <dbReference type="ARBA" id="ARBA00023235"/>
    </source>
</evidence>
<gene>
    <name evidence="11" type="ORF">GBAR_LOCUS29851</name>
</gene>